<feature type="transmembrane region" description="Helical" evidence="2">
    <location>
        <begin position="252"/>
        <end position="277"/>
    </location>
</feature>
<evidence type="ECO:0000256" key="2">
    <source>
        <dbReference type="SAM" id="Phobius"/>
    </source>
</evidence>
<protein>
    <submittedName>
        <fullName evidence="3">Efd9b55c-319a-4598-9c75-081c9d2e86a4</fullName>
    </submittedName>
</protein>
<sequence length="579" mass="63040">MAPLVGNLSDVNSVNHGDANVQCTPATPWSIFLFFASNYLAHCATVKMYPGSPASLTIFATGLALFFPSSGIIRALFSIKRHARFRRNRNPLERAAAAGALRMVVRNEDWEPREGDQLAADGPGEEAPVAGSPQRLSPGTPAISGILAEEDDPVSEESDDAKPFSFASFTESTIQKFHGLSLLPPGYSWRDVPPEAKISWEQPAREEPGFLTGGTPDVSSNYNWIQSLIAIFQAGSAALTLYRSRGDQIQRYGYAAFGLTVVPYLVMSIINLMASIATADYPTVYMVGSAEMDEARRRGGVFDGVVGRLESDIETSNADAPLYELKYKHLDPATPKEFVKVLERVSGSGAYPPSINISSSSYANEAGMLSVAAYTPLAPHSRPLPRARSILSNRLVQEFIIPTLLSSLSLVVVGALTRFNAGASTVAQRGLTMSWLIIGIVFGWWADMNAEIPPTAFAAALITDPSDPSLFLASLDAACLARIRAATRHTMYAFDEPVHFEVERAFVFGGLEHAARLPMRGLTAAEVESQVELMRERGLRDHVRVDMAVEIEAGKELRERGWDVARGPEGWRLRELFGE</sequence>
<dbReference type="Proteomes" id="UP000289323">
    <property type="component" value="Unassembled WGS sequence"/>
</dbReference>
<feature type="region of interest" description="Disordered" evidence="1">
    <location>
        <begin position="114"/>
        <end position="145"/>
    </location>
</feature>
<evidence type="ECO:0000313" key="4">
    <source>
        <dbReference type="Proteomes" id="UP000289323"/>
    </source>
</evidence>
<name>A0A3S4AU59_9PEZI</name>
<organism evidence="3 4">
    <name type="scientific">Thermothielavioides terrestris</name>
    <dbReference type="NCBI Taxonomy" id="2587410"/>
    <lineage>
        <taxon>Eukaryota</taxon>
        <taxon>Fungi</taxon>
        <taxon>Dikarya</taxon>
        <taxon>Ascomycota</taxon>
        <taxon>Pezizomycotina</taxon>
        <taxon>Sordariomycetes</taxon>
        <taxon>Sordariomycetidae</taxon>
        <taxon>Sordariales</taxon>
        <taxon>Chaetomiaceae</taxon>
        <taxon>Thermothielavioides</taxon>
    </lineage>
</organism>
<feature type="transmembrane region" description="Helical" evidence="2">
    <location>
        <begin position="56"/>
        <end position="77"/>
    </location>
</feature>
<evidence type="ECO:0000256" key="1">
    <source>
        <dbReference type="SAM" id="MobiDB-lite"/>
    </source>
</evidence>
<dbReference type="AlphaFoldDB" id="A0A3S4AU59"/>
<dbReference type="EMBL" id="OUUZ01000009">
    <property type="protein sequence ID" value="SPQ23028.1"/>
    <property type="molecule type" value="Genomic_DNA"/>
</dbReference>
<keyword evidence="2" id="KW-1133">Transmembrane helix</keyword>
<accession>A0A3S4AU59</accession>
<reference evidence="3 4" key="1">
    <citation type="submission" date="2018-04" db="EMBL/GenBank/DDBJ databases">
        <authorList>
            <person name="Huttner S."/>
            <person name="Dainat J."/>
        </authorList>
    </citation>
    <scope>NUCLEOTIDE SEQUENCE [LARGE SCALE GENOMIC DNA]</scope>
</reference>
<keyword evidence="2" id="KW-0472">Membrane</keyword>
<keyword evidence="2" id="KW-0812">Transmembrane</keyword>
<gene>
    <name evidence="3" type="ORF">TT172_LOCUS5447</name>
</gene>
<evidence type="ECO:0000313" key="3">
    <source>
        <dbReference type="EMBL" id="SPQ23028.1"/>
    </source>
</evidence>
<proteinExistence type="predicted"/>